<evidence type="ECO:0000256" key="13">
    <source>
        <dbReference type="SAM" id="MobiDB-lite"/>
    </source>
</evidence>
<evidence type="ECO:0000313" key="17">
    <source>
        <dbReference type="Proteomes" id="UP001367676"/>
    </source>
</evidence>
<dbReference type="FunFam" id="2.60.200.20:FF:000001">
    <property type="entry name" value="Kinesin family member 1B"/>
    <property type="match status" value="1"/>
</dbReference>
<keyword evidence="17" id="KW-1185">Reference proteome</keyword>
<dbReference type="PROSITE" id="PS50003">
    <property type="entry name" value="PH_DOMAIN"/>
    <property type="match status" value="1"/>
</dbReference>
<dbReference type="SMART" id="SM00233">
    <property type="entry name" value="PH"/>
    <property type="match status" value="1"/>
</dbReference>
<dbReference type="SUPFAM" id="SSF49879">
    <property type="entry name" value="SMAD/FHA domain"/>
    <property type="match status" value="1"/>
</dbReference>
<dbReference type="CDD" id="cd22705">
    <property type="entry name" value="FHA_KIF1"/>
    <property type="match status" value="1"/>
</dbReference>
<dbReference type="PROSITE" id="PS50067">
    <property type="entry name" value="KINESIN_MOTOR_2"/>
    <property type="match status" value="1"/>
</dbReference>
<keyword evidence="9" id="KW-0206">Cytoskeleton</keyword>
<keyword evidence="7 12" id="KW-0175">Coiled coil</keyword>
<evidence type="ECO:0000256" key="5">
    <source>
        <dbReference type="ARBA" id="ARBA00022741"/>
    </source>
</evidence>
<dbReference type="GO" id="GO:0021700">
    <property type="term" value="P:developmental maturation"/>
    <property type="evidence" value="ECO:0007669"/>
    <property type="project" value="UniProtKB-ARBA"/>
</dbReference>
<dbReference type="Pfam" id="PF00169">
    <property type="entry name" value="PH"/>
    <property type="match status" value="1"/>
</dbReference>
<dbReference type="PROSITE" id="PS00411">
    <property type="entry name" value="KINESIN_MOTOR_1"/>
    <property type="match status" value="1"/>
</dbReference>
<dbReference type="Pfam" id="PF00225">
    <property type="entry name" value="Kinesin"/>
    <property type="match status" value="1"/>
</dbReference>
<dbReference type="InterPro" id="IPR011993">
    <property type="entry name" value="PH-like_dom_sf"/>
</dbReference>
<comment type="function">
    <text evidence="10">Required for presynaptic maturation, has a role in axonal transport of dense-core vesicles carrying synaptic vesicle precursors, components required for the morphological transformation of axonal growth cones to mature boutons.</text>
</comment>
<dbReference type="Gene3D" id="6.10.250.2520">
    <property type="match status" value="1"/>
</dbReference>
<dbReference type="InterPro" id="IPR008984">
    <property type="entry name" value="SMAD_FHA_dom_sf"/>
</dbReference>
<dbReference type="CDD" id="cd01233">
    <property type="entry name" value="PH_KIFIA_KIFIB"/>
    <property type="match status" value="1"/>
</dbReference>
<dbReference type="SMART" id="SM00240">
    <property type="entry name" value="FHA"/>
    <property type="match status" value="1"/>
</dbReference>
<dbReference type="SUPFAM" id="SSF50729">
    <property type="entry name" value="PH domain-like"/>
    <property type="match status" value="1"/>
</dbReference>
<protein>
    <recommendedName>
        <fullName evidence="2">Kinesin-like protein unc-104</fullName>
    </recommendedName>
</protein>
<dbReference type="InterPro" id="IPR001849">
    <property type="entry name" value="PH_domain"/>
</dbReference>
<dbReference type="InterPro" id="IPR019821">
    <property type="entry name" value="Kinesin_motor_CS"/>
</dbReference>
<dbReference type="Gene3D" id="3.40.850.10">
    <property type="entry name" value="Kinesin motor domain"/>
    <property type="match status" value="1"/>
</dbReference>
<evidence type="ECO:0000256" key="12">
    <source>
        <dbReference type="SAM" id="Coils"/>
    </source>
</evidence>
<dbReference type="GO" id="GO:0051222">
    <property type="term" value="P:positive regulation of protein transport"/>
    <property type="evidence" value="ECO:0007669"/>
    <property type="project" value="UniProtKB-ARBA"/>
</dbReference>
<dbReference type="PANTHER" id="PTHR47117:SF10">
    <property type="entry name" value="KINESIN-LIKE PROTEIN KIF1B"/>
    <property type="match status" value="1"/>
</dbReference>
<feature type="compositionally biased region" description="Pro residues" evidence="13">
    <location>
        <begin position="1686"/>
        <end position="1695"/>
    </location>
</feature>
<dbReference type="GO" id="GO:0003777">
    <property type="term" value="F:microtubule motor activity"/>
    <property type="evidence" value="ECO:0007669"/>
    <property type="project" value="InterPro"/>
</dbReference>
<evidence type="ECO:0000256" key="3">
    <source>
        <dbReference type="ARBA" id="ARBA00022490"/>
    </source>
</evidence>
<dbReference type="GO" id="GO:0051960">
    <property type="term" value="P:regulation of nervous system development"/>
    <property type="evidence" value="ECO:0007669"/>
    <property type="project" value="UniProtKB-ARBA"/>
</dbReference>
<feature type="region of interest" description="Disordered" evidence="13">
    <location>
        <begin position="979"/>
        <end position="1005"/>
    </location>
</feature>
<dbReference type="SUPFAM" id="SSF52540">
    <property type="entry name" value="P-loop containing nucleoside triphosphate hydrolases"/>
    <property type="match status" value="1"/>
</dbReference>
<dbReference type="Proteomes" id="UP001367676">
    <property type="component" value="Unassembled WGS sequence"/>
</dbReference>
<dbReference type="GO" id="GO:0030425">
    <property type="term" value="C:dendrite"/>
    <property type="evidence" value="ECO:0007669"/>
    <property type="project" value="UniProtKB-ARBA"/>
</dbReference>
<feature type="coiled-coil region" evidence="12">
    <location>
        <begin position="607"/>
        <end position="656"/>
    </location>
</feature>
<accession>A0AAN9TTI8</accession>
<dbReference type="Pfam" id="PF12473">
    <property type="entry name" value="DUF3694"/>
    <property type="match status" value="1"/>
</dbReference>
<dbReference type="InterPro" id="IPR022164">
    <property type="entry name" value="Kinesin-like"/>
</dbReference>
<dbReference type="InterPro" id="IPR022140">
    <property type="entry name" value="Kinesin-like_KIF1-typ"/>
</dbReference>
<evidence type="ECO:0000313" key="16">
    <source>
        <dbReference type="EMBL" id="KAK7603883.1"/>
    </source>
</evidence>
<comment type="caution">
    <text evidence="16">The sequence shown here is derived from an EMBL/GenBank/DDBJ whole genome shotgun (WGS) entry which is preliminary data.</text>
</comment>
<keyword evidence="4" id="KW-0493">Microtubule</keyword>
<dbReference type="FunFam" id="3.40.850.10:FF:000004">
    <property type="entry name" value="Kinesin-like protein isoform 2"/>
    <property type="match status" value="1"/>
</dbReference>
<dbReference type="EMBL" id="JBBCAQ010000004">
    <property type="protein sequence ID" value="KAK7603883.1"/>
    <property type="molecule type" value="Genomic_DNA"/>
</dbReference>
<dbReference type="GO" id="GO:1904115">
    <property type="term" value="C:axon cytoplasm"/>
    <property type="evidence" value="ECO:0007669"/>
    <property type="project" value="GOC"/>
</dbReference>
<keyword evidence="6 11" id="KW-0067">ATP-binding</keyword>
<dbReference type="InterPro" id="IPR036961">
    <property type="entry name" value="Kinesin_motor_dom_sf"/>
</dbReference>
<evidence type="ECO:0000256" key="9">
    <source>
        <dbReference type="ARBA" id="ARBA00023212"/>
    </source>
</evidence>
<feature type="compositionally biased region" description="Basic and acidic residues" evidence="13">
    <location>
        <begin position="979"/>
        <end position="993"/>
    </location>
</feature>
<dbReference type="GO" id="GO:0008582">
    <property type="term" value="P:regulation of synaptic assembly at neuromuscular junction"/>
    <property type="evidence" value="ECO:0007669"/>
    <property type="project" value="UniProtKB-ARBA"/>
</dbReference>
<feature type="binding site" evidence="11">
    <location>
        <begin position="97"/>
        <end position="104"/>
    </location>
    <ligand>
        <name>ATP</name>
        <dbReference type="ChEBI" id="CHEBI:30616"/>
    </ligand>
</feature>
<evidence type="ECO:0000256" key="1">
    <source>
        <dbReference type="ARBA" id="ARBA00004245"/>
    </source>
</evidence>
<dbReference type="GO" id="GO:0048490">
    <property type="term" value="P:anterograde synaptic vesicle transport"/>
    <property type="evidence" value="ECO:0007669"/>
    <property type="project" value="UniProtKB-ARBA"/>
</dbReference>
<keyword evidence="8 11" id="KW-0505">Motor protein</keyword>
<dbReference type="Pfam" id="PF16183">
    <property type="entry name" value="Kinesin_assoc"/>
    <property type="match status" value="2"/>
</dbReference>
<evidence type="ECO:0000256" key="8">
    <source>
        <dbReference type="ARBA" id="ARBA00023175"/>
    </source>
</evidence>
<dbReference type="GO" id="GO:0005874">
    <property type="term" value="C:microtubule"/>
    <property type="evidence" value="ECO:0007669"/>
    <property type="project" value="UniProtKB-KW"/>
</dbReference>
<gene>
    <name evidence="16" type="ORF">V9T40_004156</name>
</gene>
<organism evidence="16 17">
    <name type="scientific">Parthenolecanium corni</name>
    <dbReference type="NCBI Taxonomy" id="536013"/>
    <lineage>
        <taxon>Eukaryota</taxon>
        <taxon>Metazoa</taxon>
        <taxon>Ecdysozoa</taxon>
        <taxon>Arthropoda</taxon>
        <taxon>Hexapoda</taxon>
        <taxon>Insecta</taxon>
        <taxon>Pterygota</taxon>
        <taxon>Neoptera</taxon>
        <taxon>Paraneoptera</taxon>
        <taxon>Hemiptera</taxon>
        <taxon>Sternorrhyncha</taxon>
        <taxon>Coccoidea</taxon>
        <taxon>Coccidae</taxon>
        <taxon>Parthenolecanium</taxon>
    </lineage>
</organism>
<evidence type="ECO:0000259" key="15">
    <source>
        <dbReference type="PROSITE" id="PS50067"/>
    </source>
</evidence>
<feature type="region of interest" description="Disordered" evidence="13">
    <location>
        <begin position="1683"/>
        <end position="1705"/>
    </location>
</feature>
<feature type="coiled-coil region" evidence="12">
    <location>
        <begin position="358"/>
        <end position="385"/>
    </location>
</feature>
<dbReference type="PRINTS" id="PR00380">
    <property type="entry name" value="KINESINHEAVY"/>
</dbReference>
<keyword evidence="3" id="KW-0963">Cytoplasm</keyword>
<dbReference type="GO" id="GO:0005524">
    <property type="term" value="F:ATP binding"/>
    <property type="evidence" value="ECO:0007669"/>
    <property type="project" value="UniProtKB-UniRule"/>
</dbReference>
<dbReference type="CDD" id="cd01365">
    <property type="entry name" value="KISc_KIF1A_KIF1B"/>
    <property type="match status" value="1"/>
</dbReference>
<evidence type="ECO:0000256" key="10">
    <source>
        <dbReference type="ARBA" id="ARBA00056070"/>
    </source>
</evidence>
<dbReference type="Pfam" id="PF00498">
    <property type="entry name" value="FHA"/>
    <property type="match status" value="1"/>
</dbReference>
<dbReference type="GO" id="GO:0008017">
    <property type="term" value="F:microtubule binding"/>
    <property type="evidence" value="ECO:0007669"/>
    <property type="project" value="InterPro"/>
</dbReference>
<reference evidence="16 17" key="1">
    <citation type="submission" date="2024-03" db="EMBL/GenBank/DDBJ databases">
        <title>Adaptation during the transition from Ophiocordyceps entomopathogen to insect associate is accompanied by gene loss and intensified selection.</title>
        <authorList>
            <person name="Ward C.M."/>
            <person name="Onetto C.A."/>
            <person name="Borneman A.R."/>
        </authorList>
    </citation>
    <scope>NUCLEOTIDE SEQUENCE [LARGE SCALE GENOMIC DNA]</scope>
    <source>
        <strain evidence="16">AWRI1</strain>
        <tissue evidence="16">Single Adult Female</tissue>
    </source>
</reference>
<dbReference type="Gene3D" id="2.30.29.30">
    <property type="entry name" value="Pleckstrin-homology domain (PH domain)/Phosphotyrosine-binding domain (PTB)"/>
    <property type="match status" value="1"/>
</dbReference>
<dbReference type="GO" id="GO:0098793">
    <property type="term" value="C:presynapse"/>
    <property type="evidence" value="ECO:0007669"/>
    <property type="project" value="UniProtKB-ARBA"/>
</dbReference>
<proteinExistence type="inferred from homology"/>
<sequence length="1705" mass="194629">MSSVKVAVRVRPFNNREIIRDCRCIIEMSGLTTTIYNPKAPPGSKEGAKSFNFDYSYWSHDNDDPTFASQLMVYKDIGEEMLEHAFEGYNVCIFAYGQTGAGKSYTMMGRQEEEGQEGIIPQICKDLFQRIRQHQNENIKFNVEVSYMEIYCERVRDLLNPKNKGNLRVREHPLLGPYVEDLSKLAVTSYKDIHELIDEGNKARTVAATNMNETSSRSHAVFTIFFTQQRYDTFTQLSTEKVSKISLVDLAGSERADSTGAKGTRLKEGANINKSLTTLGKVISALAEIATKKKKKGDFIPYRDSVLTWLLRENLGGNSKTAMIAAISPADINFDETLSTLRYADRAKQIVCKAVVNEDANAKLIRELKEEIQKLRDLLKAEGIQVSEESGGLKAIKSLHEGEIEKFNKEEAVDQLQASEKLIAELNETWEEKLKRTEEIRIQREAVFAEMGLAVKEDGITVGVFSPKKTPHLVNLNEDPLMSECLIYYIKEGTTKVGTGKESPQDIYLCGSYILPEHCEFDNTDGVITLIPHDKALCYVNGQEIKEPVVLKTGSRVIFGKNHVFRFTHPEQEKEKCSPVDTPNSGERADWNFAQIELLEKQGIDLKLEMQQRLNALETQFKKEKETADQIFAEQRKNYEARIDALQKQVEEQSMTMSMFSSYTNEDFTHDDDIFVNPLFDSACNWTDRECALAAWAFRKWKYHQFTSLRDDLWGNAIFLKEANAISVELKKKVQFQFTLLTNTLYSPLPPEFLNAARDEDSEAEERPFPKTIVAVEVLDTKNGATHYWTLEKLRHRLELMRNIYNEDLDCSSNPEQLITEDFLQCFNNNFYQPSCFLSHLLPSRQRLELMREMYHNEAELSPTSPDFNIESLTGGDPFYDRFPWFRIIGRSFVYLSNLLYPVPIIHKVAIVNEKGDVKGYLRVSVYAITGEEVIDNSSGVRQSAKIVFDDDFLATNATHAKKTRILDDRIMEGQHEKCEEIDTDGDSGRGDSNDSCTSDSKEELPEHLTLEKEFTFRVTIIQAYDIPSEYADVFCQFNFLHRHDEAFSTEPLKNTGNATPLGFYHVQNITVTVNRSFVEYIKTQPIMFEIFGHYQQHPLHRDSKPDSTFIRQPPKRMLPPSIPISQPIRSPKFGLLPSPCTSQVYAKYDVLVWFEICELGQHGEYIPCVVDHNDELPCRGLFLLHQGIQRRIRITVVHEQTSELQWKDIRELVVGRIRNTPESDDEDDNDGSVLSLGLFPGEHVEVPGDDRSIFRFEAAWDSSLHNSPLLNRISGNGEQIFMTISAYLELANCGRPVIITKDLSMVVYSRDARTVPRSLKHLFSGNYRNAEANRLSGVYELVLKRASEAGSPGVQRRQRRVLDTSSTYVRGEENLHGWRPRGDSLIFDHQWELEKLMRLEEVEKVKHMLLLREKLGLDKTAISKSEKEVCNMVAKAAIDRRGGGILTLRTAANPVDPRVYEPWEMTPRERELTSKCIKLIQGRISTKDLRKQNDPSPIDEAHDMNSSLLTVSSHSSNQDSVSPDKEKLFCSPVADPMFNISDLPPCSHSKCSSDTTELVLYIPEMEEIRISPIVARKGFLNVLEQKSNGWKKRWVVVRRPYVFIFRDERDPVERALINLATAQVDYSEHQLEMVKVPNSFSVVTKHRGYLMQTLSDKEVHEWLYAINPLLAGQIRSKLSRRVPTSPAPLQPPPSFAEEVTEVAD</sequence>
<evidence type="ECO:0000256" key="4">
    <source>
        <dbReference type="ARBA" id="ARBA00022701"/>
    </source>
</evidence>
<dbReference type="SMART" id="SM00129">
    <property type="entry name" value="KISc"/>
    <property type="match status" value="1"/>
</dbReference>
<dbReference type="Pfam" id="PF12423">
    <property type="entry name" value="KIF1B"/>
    <property type="match status" value="1"/>
</dbReference>
<dbReference type="PANTHER" id="PTHR47117">
    <property type="entry name" value="STAR-RELATED LIPID TRANSFER PROTEIN 9"/>
    <property type="match status" value="1"/>
</dbReference>
<dbReference type="InterPro" id="IPR049780">
    <property type="entry name" value="PH_KIFIA_KIFIB"/>
</dbReference>
<dbReference type="GO" id="GO:0010975">
    <property type="term" value="P:regulation of neuron projection development"/>
    <property type="evidence" value="ECO:0007669"/>
    <property type="project" value="UniProtKB-ARBA"/>
</dbReference>
<keyword evidence="5 11" id="KW-0547">Nucleotide-binding</keyword>
<dbReference type="InterPro" id="IPR001752">
    <property type="entry name" value="Kinesin_motor_dom"/>
</dbReference>
<dbReference type="InterPro" id="IPR027417">
    <property type="entry name" value="P-loop_NTPase"/>
</dbReference>
<feature type="domain" description="PH" evidence="14">
    <location>
        <begin position="1574"/>
        <end position="1672"/>
    </location>
</feature>
<evidence type="ECO:0000256" key="7">
    <source>
        <dbReference type="ARBA" id="ARBA00023054"/>
    </source>
</evidence>
<comment type="subcellular location">
    <subcellularLocation>
        <location evidence="1">Cytoplasm</location>
        <location evidence="1">Cytoskeleton</location>
    </subcellularLocation>
</comment>
<dbReference type="FunFam" id="2.30.29.30:FF:000204">
    <property type="entry name" value="kinesin-like protein unc-104 isoform X6"/>
    <property type="match status" value="1"/>
</dbReference>
<evidence type="ECO:0000256" key="6">
    <source>
        <dbReference type="ARBA" id="ARBA00022840"/>
    </source>
</evidence>
<evidence type="ECO:0000256" key="11">
    <source>
        <dbReference type="PROSITE-ProRule" id="PRU00283"/>
    </source>
</evidence>
<dbReference type="GO" id="GO:0040012">
    <property type="term" value="P:regulation of locomotion"/>
    <property type="evidence" value="ECO:0007669"/>
    <property type="project" value="UniProtKB-ARBA"/>
</dbReference>
<comment type="similarity">
    <text evidence="11">Belongs to the TRAFAC class myosin-kinesin ATPase superfamily. Kinesin family.</text>
</comment>
<feature type="domain" description="Kinesin motor" evidence="15">
    <location>
        <begin position="3"/>
        <end position="350"/>
    </location>
</feature>
<evidence type="ECO:0000256" key="2">
    <source>
        <dbReference type="ARBA" id="ARBA00020751"/>
    </source>
</evidence>
<dbReference type="Gene3D" id="2.60.200.20">
    <property type="match status" value="1"/>
</dbReference>
<dbReference type="InterPro" id="IPR000253">
    <property type="entry name" value="FHA_dom"/>
</dbReference>
<name>A0AAN9TTI8_9HEMI</name>
<evidence type="ECO:0000259" key="14">
    <source>
        <dbReference type="PROSITE" id="PS50003"/>
    </source>
</evidence>
<dbReference type="GO" id="GO:0016192">
    <property type="term" value="P:vesicle-mediated transport"/>
    <property type="evidence" value="ECO:0007669"/>
    <property type="project" value="UniProtKB-ARBA"/>
</dbReference>
<dbReference type="InterPro" id="IPR032405">
    <property type="entry name" value="Kinesin_assoc"/>
</dbReference>